<feature type="active site" description="Proton donor/acceptor" evidence="7">
    <location>
        <position position="215"/>
    </location>
</feature>
<evidence type="ECO:0000256" key="6">
    <source>
        <dbReference type="ARBA" id="ARBA00023316"/>
    </source>
</evidence>
<accession>A0A9X2Q245</accession>
<keyword evidence="9" id="KW-0732">Signal</keyword>
<dbReference type="GO" id="GO:0008360">
    <property type="term" value="P:regulation of cell shape"/>
    <property type="evidence" value="ECO:0007669"/>
    <property type="project" value="UniProtKB-UniRule"/>
</dbReference>
<comment type="pathway">
    <text evidence="1 7">Cell wall biogenesis; peptidoglycan biosynthesis.</text>
</comment>
<keyword evidence="3" id="KW-0808">Transferase</keyword>
<organism evidence="11 12">
    <name type="scientific">Salinibacter ruber</name>
    <dbReference type="NCBI Taxonomy" id="146919"/>
    <lineage>
        <taxon>Bacteria</taxon>
        <taxon>Pseudomonadati</taxon>
        <taxon>Rhodothermota</taxon>
        <taxon>Rhodothermia</taxon>
        <taxon>Rhodothermales</taxon>
        <taxon>Salinibacteraceae</taxon>
        <taxon>Salinibacter</taxon>
    </lineage>
</organism>
<feature type="compositionally biased region" description="Basic and acidic residues" evidence="8">
    <location>
        <begin position="314"/>
        <end position="325"/>
    </location>
</feature>
<reference evidence="11" key="1">
    <citation type="submission" date="2022-08" db="EMBL/GenBank/DDBJ databases">
        <title>Genomic Encyclopedia of Type Strains, Phase V (KMG-V): Genome sequencing to study the core and pangenomes of soil and plant-associated prokaryotes.</title>
        <authorList>
            <person name="Whitman W."/>
        </authorList>
    </citation>
    <scope>NUCLEOTIDE SEQUENCE</scope>
    <source>
        <strain evidence="11">0</strain>
    </source>
</reference>
<name>A0A9X2Q245_9BACT</name>
<evidence type="ECO:0000313" key="12">
    <source>
        <dbReference type="Proteomes" id="UP001155027"/>
    </source>
</evidence>
<dbReference type="InterPro" id="IPR038063">
    <property type="entry name" value="Transpep_catalytic_dom"/>
</dbReference>
<dbReference type="GO" id="GO:0005576">
    <property type="term" value="C:extracellular region"/>
    <property type="evidence" value="ECO:0007669"/>
    <property type="project" value="TreeGrafter"/>
</dbReference>
<dbReference type="GO" id="GO:0018104">
    <property type="term" value="P:peptidoglycan-protein cross-linking"/>
    <property type="evidence" value="ECO:0007669"/>
    <property type="project" value="TreeGrafter"/>
</dbReference>
<evidence type="ECO:0000256" key="5">
    <source>
        <dbReference type="ARBA" id="ARBA00022984"/>
    </source>
</evidence>
<feature type="chain" id="PRO_5040994523" description="L,D-TPase catalytic domain-containing protein" evidence="9">
    <location>
        <begin position="28"/>
        <end position="325"/>
    </location>
</feature>
<dbReference type="AlphaFoldDB" id="A0A9X2Q245"/>
<dbReference type="RefSeq" id="WP_259080473.1">
    <property type="nucleotide sequence ID" value="NZ_JANUAU010000006.1"/>
</dbReference>
<evidence type="ECO:0000256" key="9">
    <source>
        <dbReference type="SAM" id="SignalP"/>
    </source>
</evidence>
<protein>
    <recommendedName>
        <fullName evidence="10">L,D-TPase catalytic domain-containing protein</fullName>
    </recommendedName>
</protein>
<dbReference type="InterPro" id="IPR050979">
    <property type="entry name" value="LD-transpeptidase"/>
</dbReference>
<dbReference type="GO" id="GO:0071972">
    <property type="term" value="F:peptidoglycan L,D-transpeptidase activity"/>
    <property type="evidence" value="ECO:0007669"/>
    <property type="project" value="TreeGrafter"/>
</dbReference>
<dbReference type="Gene3D" id="2.40.440.10">
    <property type="entry name" value="L,D-transpeptidase catalytic domain-like"/>
    <property type="match status" value="1"/>
</dbReference>
<dbReference type="InterPro" id="IPR005490">
    <property type="entry name" value="LD_TPept_cat_dom"/>
</dbReference>
<dbReference type="CDD" id="cd16913">
    <property type="entry name" value="YkuD_like"/>
    <property type="match status" value="1"/>
</dbReference>
<evidence type="ECO:0000259" key="10">
    <source>
        <dbReference type="PROSITE" id="PS52029"/>
    </source>
</evidence>
<evidence type="ECO:0000256" key="4">
    <source>
        <dbReference type="ARBA" id="ARBA00022960"/>
    </source>
</evidence>
<dbReference type="PANTHER" id="PTHR30582">
    <property type="entry name" value="L,D-TRANSPEPTIDASE"/>
    <property type="match status" value="1"/>
</dbReference>
<keyword evidence="6 7" id="KW-0961">Cell wall biogenesis/degradation</keyword>
<evidence type="ECO:0000256" key="3">
    <source>
        <dbReference type="ARBA" id="ARBA00022679"/>
    </source>
</evidence>
<sequence>MHAHRTLLLVGLGVLLLLTGLSSPAAAQGYFDQYAIENILARQADNLNDLPEVYYEYAVLDDPSGNSVVARDRFYQRIGEGSSETGRKRSQLVELLNRQTVENTPLGDTLVVPTEFGLDFRAYSPFPRYYPEAHRIKKLFVIHKTVQAFAAYEYGRLARWGIVNTGNPDSTATPTGRFNFNWKEKKRVSTMSPPGEEWTMRWVFNFHAARGIHIHQYSMPTGGPTSHGCVRLVDADAEWIYDWAEPWQTTKGHMGPSSGRGRLIEPGTMVLVVGDDPEGTPQPFEYRAQYPVLKRVELPSNPYDVPAGTNQQEMWDRLREQRASR</sequence>
<comment type="similarity">
    <text evidence="2">Belongs to the YkuD family.</text>
</comment>
<gene>
    <name evidence="11" type="ORF">GGP71_002061</name>
</gene>
<proteinExistence type="inferred from homology"/>
<evidence type="ECO:0000256" key="7">
    <source>
        <dbReference type="PROSITE-ProRule" id="PRU01373"/>
    </source>
</evidence>
<feature type="signal peptide" evidence="9">
    <location>
        <begin position="1"/>
        <end position="27"/>
    </location>
</feature>
<dbReference type="SUPFAM" id="SSF141523">
    <property type="entry name" value="L,D-transpeptidase catalytic domain-like"/>
    <property type="match status" value="1"/>
</dbReference>
<dbReference type="EMBL" id="JANUAU010000006">
    <property type="protein sequence ID" value="MCS3678131.1"/>
    <property type="molecule type" value="Genomic_DNA"/>
</dbReference>
<evidence type="ECO:0000256" key="1">
    <source>
        <dbReference type="ARBA" id="ARBA00004752"/>
    </source>
</evidence>
<evidence type="ECO:0000256" key="2">
    <source>
        <dbReference type="ARBA" id="ARBA00005992"/>
    </source>
</evidence>
<dbReference type="Pfam" id="PF03734">
    <property type="entry name" value="YkuD"/>
    <property type="match status" value="1"/>
</dbReference>
<dbReference type="PANTHER" id="PTHR30582:SF2">
    <property type="entry name" value="L,D-TRANSPEPTIDASE YCIB-RELATED"/>
    <property type="match status" value="1"/>
</dbReference>
<dbReference type="GO" id="GO:0016740">
    <property type="term" value="F:transferase activity"/>
    <property type="evidence" value="ECO:0007669"/>
    <property type="project" value="UniProtKB-KW"/>
</dbReference>
<dbReference type="Proteomes" id="UP001155027">
    <property type="component" value="Unassembled WGS sequence"/>
</dbReference>
<feature type="domain" description="L,D-TPase catalytic" evidence="10">
    <location>
        <begin position="138"/>
        <end position="273"/>
    </location>
</feature>
<keyword evidence="5 7" id="KW-0573">Peptidoglycan synthesis</keyword>
<feature type="region of interest" description="Disordered" evidence="8">
    <location>
        <begin position="301"/>
        <end position="325"/>
    </location>
</feature>
<comment type="caution">
    <text evidence="11">The sequence shown here is derived from an EMBL/GenBank/DDBJ whole genome shotgun (WGS) entry which is preliminary data.</text>
</comment>
<evidence type="ECO:0000256" key="8">
    <source>
        <dbReference type="SAM" id="MobiDB-lite"/>
    </source>
</evidence>
<keyword evidence="4 7" id="KW-0133">Cell shape</keyword>
<evidence type="ECO:0000313" key="11">
    <source>
        <dbReference type="EMBL" id="MCS3678131.1"/>
    </source>
</evidence>
<dbReference type="GO" id="GO:0071555">
    <property type="term" value="P:cell wall organization"/>
    <property type="evidence" value="ECO:0007669"/>
    <property type="project" value="UniProtKB-UniRule"/>
</dbReference>
<dbReference type="PROSITE" id="PS52029">
    <property type="entry name" value="LD_TPASE"/>
    <property type="match status" value="1"/>
</dbReference>
<feature type="active site" description="Nucleophile" evidence="7">
    <location>
        <position position="229"/>
    </location>
</feature>